<protein>
    <submittedName>
        <fullName evidence="1">Uncharacterized protein</fullName>
    </submittedName>
</protein>
<dbReference type="AlphaFoldDB" id="A0A7X0FA68"/>
<reference evidence="1 2" key="1">
    <citation type="submission" date="2020-08" db="EMBL/GenBank/DDBJ databases">
        <title>Genomic Encyclopedia of Type Strains, Phase IV (KMG-IV): sequencing the most valuable type-strain genomes for metagenomic binning, comparative biology and taxonomic classification.</title>
        <authorList>
            <person name="Goeker M."/>
        </authorList>
    </citation>
    <scope>NUCLEOTIDE SEQUENCE [LARGE SCALE GENOMIC DNA]</scope>
    <source>
        <strain evidence="1 2">DSM 7051</strain>
    </source>
</reference>
<gene>
    <name evidence="1" type="ORF">GGR00_003553</name>
</gene>
<comment type="caution">
    <text evidence="1">The sequence shown here is derived from an EMBL/GenBank/DDBJ whole genome shotgun (WGS) entry which is preliminary data.</text>
</comment>
<proteinExistence type="predicted"/>
<dbReference type="EMBL" id="JACHOU010000009">
    <property type="protein sequence ID" value="MBB6355748.1"/>
    <property type="molecule type" value="Genomic_DNA"/>
</dbReference>
<organism evidence="1 2">
    <name type="scientific">Aminobacter aganoensis</name>
    <dbReference type="NCBI Taxonomy" id="83264"/>
    <lineage>
        <taxon>Bacteria</taxon>
        <taxon>Pseudomonadati</taxon>
        <taxon>Pseudomonadota</taxon>
        <taxon>Alphaproteobacteria</taxon>
        <taxon>Hyphomicrobiales</taxon>
        <taxon>Phyllobacteriaceae</taxon>
        <taxon>Aminobacter</taxon>
    </lineage>
</organism>
<evidence type="ECO:0000313" key="2">
    <source>
        <dbReference type="Proteomes" id="UP000536262"/>
    </source>
</evidence>
<name>A0A7X0FA68_9HYPH</name>
<accession>A0A7X0FA68</accession>
<dbReference type="Proteomes" id="UP000536262">
    <property type="component" value="Unassembled WGS sequence"/>
</dbReference>
<keyword evidence="2" id="KW-1185">Reference proteome</keyword>
<sequence length="284" mass="32201">MSLQPVSFSKGRAHLPRLSTPYIPGRRDPRFWTNDEIDIVRRYYPTGGAAACLAHLPAHRTKSGVYVQAGKLGLTAKVGGGPKVRIETPPDFDETLKDAWSELDGKQRGAVNRLAERLGVPRWWLSQRARKLGLTMPHKKQPPWTAAEDALMAKVPLHNPDRCAEIFREHGFRRSPTAIMVRAKRIGLSRRFNEGFSARQAARILGFDDKTMTAYCISGELKASKRNGNRLPQQGGSRWIITPADLRRFVIDQLERIDFRKVDKFELVHLLTMVTDRETDIPSR</sequence>
<evidence type="ECO:0000313" key="1">
    <source>
        <dbReference type="EMBL" id="MBB6355748.1"/>
    </source>
</evidence>
<dbReference type="RefSeq" id="WP_184700153.1">
    <property type="nucleotide sequence ID" value="NZ_BAABEG010000005.1"/>
</dbReference>